<feature type="domain" description="3CxxC-type" evidence="4">
    <location>
        <begin position="22"/>
        <end position="90"/>
    </location>
</feature>
<evidence type="ECO:0000256" key="3">
    <source>
        <dbReference type="ARBA" id="ARBA00022833"/>
    </source>
</evidence>
<dbReference type="SMART" id="SM01328">
    <property type="entry name" value="zf-3CxxC"/>
    <property type="match status" value="1"/>
</dbReference>
<dbReference type="Pfam" id="PF17180">
    <property type="entry name" value="Zn_ribbon_3CxxC_2"/>
    <property type="match status" value="1"/>
</dbReference>
<sequence length="100" mass="11793">MPANEKDQPKRQGKTPYQGKKRCFGHYKCPQCNKNWMSAYSWANMGQECMECRINVFPFLQRPLKKRSRPAVFDKDKSHKKELCDKCKQLGHSCVRIRSP</sequence>
<keyword evidence="6" id="KW-1185">Reference proteome</keyword>
<dbReference type="Proteomes" id="UP001153636">
    <property type="component" value="Chromosome 4"/>
</dbReference>
<evidence type="ECO:0000313" key="5">
    <source>
        <dbReference type="EMBL" id="CAH1110092.1"/>
    </source>
</evidence>
<proteinExistence type="predicted"/>
<dbReference type="InterPro" id="IPR033446">
    <property type="entry name" value="ZCCHC24_Znf-3CxxC"/>
</dbReference>
<evidence type="ECO:0000259" key="4">
    <source>
        <dbReference type="SMART" id="SM01328"/>
    </source>
</evidence>
<protein>
    <recommendedName>
        <fullName evidence="4">3CxxC-type domain-containing protein</fullName>
    </recommendedName>
</protein>
<evidence type="ECO:0000256" key="2">
    <source>
        <dbReference type="ARBA" id="ARBA00022771"/>
    </source>
</evidence>
<organism evidence="5 6">
    <name type="scientific">Psylliodes chrysocephalus</name>
    <dbReference type="NCBI Taxonomy" id="3402493"/>
    <lineage>
        <taxon>Eukaryota</taxon>
        <taxon>Metazoa</taxon>
        <taxon>Ecdysozoa</taxon>
        <taxon>Arthropoda</taxon>
        <taxon>Hexapoda</taxon>
        <taxon>Insecta</taxon>
        <taxon>Pterygota</taxon>
        <taxon>Neoptera</taxon>
        <taxon>Endopterygota</taxon>
        <taxon>Coleoptera</taxon>
        <taxon>Polyphaga</taxon>
        <taxon>Cucujiformia</taxon>
        <taxon>Chrysomeloidea</taxon>
        <taxon>Chrysomelidae</taxon>
        <taxon>Galerucinae</taxon>
        <taxon>Alticini</taxon>
        <taxon>Psylliodes</taxon>
    </lineage>
</organism>
<name>A0A9P0GI43_9CUCU</name>
<keyword evidence="2" id="KW-0863">Zinc-finger</keyword>
<dbReference type="GO" id="GO:0008270">
    <property type="term" value="F:zinc ion binding"/>
    <property type="evidence" value="ECO:0007669"/>
    <property type="project" value="UniProtKB-KW"/>
</dbReference>
<dbReference type="EMBL" id="OV651816">
    <property type="protein sequence ID" value="CAH1110092.1"/>
    <property type="molecule type" value="Genomic_DNA"/>
</dbReference>
<keyword evidence="3" id="KW-0862">Zinc</keyword>
<keyword evidence="1" id="KW-0479">Metal-binding</keyword>
<evidence type="ECO:0000313" key="6">
    <source>
        <dbReference type="Proteomes" id="UP001153636"/>
    </source>
</evidence>
<dbReference type="InterPro" id="IPR027377">
    <property type="entry name" value="ZAR1/RTP1-5-like_Znf-3CxxC"/>
</dbReference>
<accession>A0A9P0GI43</accession>
<dbReference type="OrthoDB" id="10038672at2759"/>
<dbReference type="AlphaFoldDB" id="A0A9P0GI43"/>
<dbReference type="Pfam" id="PF23490">
    <property type="entry name" value="ZCCHC24_C"/>
    <property type="match status" value="1"/>
</dbReference>
<dbReference type="InterPro" id="IPR057809">
    <property type="entry name" value="ZCCHC24_C"/>
</dbReference>
<gene>
    <name evidence="5" type="ORF">PSYICH_LOCUS10316</name>
</gene>
<reference evidence="5" key="1">
    <citation type="submission" date="2022-01" db="EMBL/GenBank/DDBJ databases">
        <authorList>
            <person name="King R."/>
        </authorList>
    </citation>
    <scope>NUCLEOTIDE SEQUENCE</scope>
</reference>
<evidence type="ECO:0000256" key="1">
    <source>
        <dbReference type="ARBA" id="ARBA00022723"/>
    </source>
</evidence>